<comment type="caution">
    <text evidence="1">The sequence shown here is derived from an EMBL/GenBank/DDBJ whole genome shotgun (WGS) entry which is preliminary data.</text>
</comment>
<dbReference type="RefSeq" id="WP_144398184.1">
    <property type="nucleotide sequence ID" value="NZ_VJXW01000007.1"/>
</dbReference>
<gene>
    <name evidence="1" type="ORF">FL857_06085</name>
</gene>
<dbReference type="Proteomes" id="UP000319424">
    <property type="component" value="Unassembled WGS sequence"/>
</dbReference>
<proteinExistence type="predicted"/>
<evidence type="ECO:0000313" key="1">
    <source>
        <dbReference type="EMBL" id="TRW26254.1"/>
    </source>
</evidence>
<protein>
    <submittedName>
        <fullName evidence="1">Uncharacterized protein</fullName>
    </submittedName>
</protein>
<evidence type="ECO:0000313" key="2">
    <source>
        <dbReference type="Proteomes" id="UP000319424"/>
    </source>
</evidence>
<dbReference type="EMBL" id="VJXW01000007">
    <property type="protein sequence ID" value="TRW26254.1"/>
    <property type="molecule type" value="Genomic_DNA"/>
</dbReference>
<dbReference type="OrthoDB" id="10006421at2"/>
<dbReference type="AlphaFoldDB" id="A0A552V700"/>
<name>A0A552V700_9FIRM</name>
<organism evidence="1 2">
    <name type="scientific">Criibacterium bergeronii</name>
    <dbReference type="NCBI Taxonomy" id="1871336"/>
    <lineage>
        <taxon>Bacteria</taxon>
        <taxon>Bacillati</taxon>
        <taxon>Bacillota</taxon>
        <taxon>Clostridia</taxon>
        <taxon>Peptostreptococcales</taxon>
        <taxon>Filifactoraceae</taxon>
        <taxon>Criibacterium</taxon>
    </lineage>
</organism>
<sequence>MTEYMINRQQYRKIKKMDHRQLSDWLKRFTESYYEKVKSRIKDDTVEIISKDYEIKEKSGDDLYLSYEENKKYMKQALEGVKGIGAKREQEFLNIYDELLGKAQENLKDKNVAN</sequence>
<accession>A0A552V700</accession>
<reference evidence="1 2" key="1">
    <citation type="submission" date="2019-07" db="EMBL/GenBank/DDBJ databases">
        <title>Criibacterium bergeronii gen. nov., sp. nov. isolated from human clinical samples.</title>
        <authorList>
            <person name="Maheux A.F."/>
            <person name="Boudreau D.K."/>
            <person name="Berube E."/>
            <person name="Brodeur S."/>
            <person name="Bernard K.A."/>
            <person name="Abed J.Y."/>
            <person name="Ducrey E."/>
            <person name="Guay E.F."/>
            <person name="Raymond F."/>
            <person name="Corbeil J."/>
            <person name="Domingo M.-C."/>
            <person name="Roy P.H."/>
            <person name="Boissinot M."/>
            <person name="Tocheva E.I."/>
            <person name="Omar R.F."/>
        </authorList>
    </citation>
    <scope>NUCLEOTIDE SEQUENCE [LARGE SCALE GENOMIC DNA]</scope>
    <source>
        <strain evidence="1 2">CCRI-24246</strain>
    </source>
</reference>